<dbReference type="InterPro" id="IPR052337">
    <property type="entry name" value="SAT4-like"/>
</dbReference>
<evidence type="ECO:0000313" key="9">
    <source>
        <dbReference type="Proteomes" id="UP000184356"/>
    </source>
</evidence>
<keyword evidence="9" id="KW-1185">Reference proteome</keyword>
<feature type="domain" description="Rhodopsin" evidence="7">
    <location>
        <begin position="11"/>
        <end position="213"/>
    </location>
</feature>
<evidence type="ECO:0000256" key="3">
    <source>
        <dbReference type="ARBA" id="ARBA00022989"/>
    </source>
</evidence>
<dbReference type="STRING" id="1036612.A0A1L9T335"/>
<feature type="transmembrane region" description="Helical" evidence="6">
    <location>
        <begin position="33"/>
        <end position="55"/>
    </location>
</feature>
<dbReference type="OrthoDB" id="5342292at2759"/>
<feature type="transmembrane region" description="Helical" evidence="6">
    <location>
        <begin position="115"/>
        <end position="140"/>
    </location>
</feature>
<dbReference type="EMBL" id="KV878596">
    <property type="protein sequence ID" value="OJJ53828.1"/>
    <property type="molecule type" value="Genomic_DNA"/>
</dbReference>
<protein>
    <recommendedName>
        <fullName evidence="7">Rhodopsin domain-containing protein</fullName>
    </recommendedName>
</protein>
<organism evidence="8 9">
    <name type="scientific">Aspergillus sydowii CBS 593.65</name>
    <dbReference type="NCBI Taxonomy" id="1036612"/>
    <lineage>
        <taxon>Eukaryota</taxon>
        <taxon>Fungi</taxon>
        <taxon>Dikarya</taxon>
        <taxon>Ascomycota</taxon>
        <taxon>Pezizomycotina</taxon>
        <taxon>Eurotiomycetes</taxon>
        <taxon>Eurotiomycetidae</taxon>
        <taxon>Eurotiales</taxon>
        <taxon>Aspergillaceae</taxon>
        <taxon>Aspergillus</taxon>
        <taxon>Aspergillus subgen. Nidulantes</taxon>
    </lineage>
</organism>
<evidence type="ECO:0000256" key="1">
    <source>
        <dbReference type="ARBA" id="ARBA00004141"/>
    </source>
</evidence>
<dbReference type="Pfam" id="PF20684">
    <property type="entry name" value="Fung_rhodopsin"/>
    <property type="match status" value="1"/>
</dbReference>
<dbReference type="GeneID" id="63764121"/>
<accession>A0A1L9T335</accession>
<dbReference type="AlphaFoldDB" id="A0A1L9T335"/>
<evidence type="ECO:0000256" key="2">
    <source>
        <dbReference type="ARBA" id="ARBA00022692"/>
    </source>
</evidence>
<keyword evidence="3 6" id="KW-1133">Transmembrane helix</keyword>
<keyword evidence="4 6" id="KW-0472">Membrane</keyword>
<reference evidence="9" key="1">
    <citation type="journal article" date="2017" name="Genome Biol.">
        <title>Comparative genomics reveals high biological diversity and specific adaptations in the industrially and medically important fungal genus Aspergillus.</title>
        <authorList>
            <person name="de Vries R.P."/>
            <person name="Riley R."/>
            <person name="Wiebenga A."/>
            <person name="Aguilar-Osorio G."/>
            <person name="Amillis S."/>
            <person name="Uchima C.A."/>
            <person name="Anderluh G."/>
            <person name="Asadollahi M."/>
            <person name="Askin M."/>
            <person name="Barry K."/>
            <person name="Battaglia E."/>
            <person name="Bayram O."/>
            <person name="Benocci T."/>
            <person name="Braus-Stromeyer S.A."/>
            <person name="Caldana C."/>
            <person name="Canovas D."/>
            <person name="Cerqueira G.C."/>
            <person name="Chen F."/>
            <person name="Chen W."/>
            <person name="Choi C."/>
            <person name="Clum A."/>
            <person name="Dos Santos R.A."/>
            <person name="Damasio A.R."/>
            <person name="Diallinas G."/>
            <person name="Emri T."/>
            <person name="Fekete E."/>
            <person name="Flipphi M."/>
            <person name="Freyberg S."/>
            <person name="Gallo A."/>
            <person name="Gournas C."/>
            <person name="Habgood R."/>
            <person name="Hainaut M."/>
            <person name="Harispe M.L."/>
            <person name="Henrissat B."/>
            <person name="Hilden K.S."/>
            <person name="Hope R."/>
            <person name="Hossain A."/>
            <person name="Karabika E."/>
            <person name="Karaffa L."/>
            <person name="Karanyi Z."/>
            <person name="Krasevec N."/>
            <person name="Kuo A."/>
            <person name="Kusch H."/>
            <person name="LaButti K."/>
            <person name="Lagendijk E.L."/>
            <person name="Lapidus A."/>
            <person name="Levasseur A."/>
            <person name="Lindquist E."/>
            <person name="Lipzen A."/>
            <person name="Logrieco A.F."/>
            <person name="MacCabe A."/>
            <person name="Maekelae M.R."/>
            <person name="Malavazi I."/>
            <person name="Melin P."/>
            <person name="Meyer V."/>
            <person name="Mielnichuk N."/>
            <person name="Miskei M."/>
            <person name="Molnar A.P."/>
            <person name="Mule G."/>
            <person name="Ngan C.Y."/>
            <person name="Orejas M."/>
            <person name="Orosz E."/>
            <person name="Ouedraogo J.P."/>
            <person name="Overkamp K.M."/>
            <person name="Park H.-S."/>
            <person name="Perrone G."/>
            <person name="Piumi F."/>
            <person name="Punt P.J."/>
            <person name="Ram A.F."/>
            <person name="Ramon A."/>
            <person name="Rauscher S."/>
            <person name="Record E."/>
            <person name="Riano-Pachon D.M."/>
            <person name="Robert V."/>
            <person name="Roehrig J."/>
            <person name="Ruller R."/>
            <person name="Salamov A."/>
            <person name="Salih N.S."/>
            <person name="Samson R.A."/>
            <person name="Sandor E."/>
            <person name="Sanguinetti M."/>
            <person name="Schuetze T."/>
            <person name="Sepcic K."/>
            <person name="Shelest E."/>
            <person name="Sherlock G."/>
            <person name="Sophianopoulou V."/>
            <person name="Squina F.M."/>
            <person name="Sun H."/>
            <person name="Susca A."/>
            <person name="Todd R.B."/>
            <person name="Tsang A."/>
            <person name="Unkles S.E."/>
            <person name="van de Wiele N."/>
            <person name="van Rossen-Uffink D."/>
            <person name="Oliveira J.V."/>
            <person name="Vesth T.C."/>
            <person name="Visser J."/>
            <person name="Yu J.-H."/>
            <person name="Zhou M."/>
            <person name="Andersen M.R."/>
            <person name="Archer D.B."/>
            <person name="Baker S.E."/>
            <person name="Benoit I."/>
            <person name="Brakhage A.A."/>
            <person name="Braus G.H."/>
            <person name="Fischer R."/>
            <person name="Frisvad J.C."/>
            <person name="Goldman G.H."/>
            <person name="Houbraken J."/>
            <person name="Oakley B."/>
            <person name="Pocsi I."/>
            <person name="Scazzocchio C."/>
            <person name="Seiboth B."/>
            <person name="vanKuyk P.A."/>
            <person name="Wortman J."/>
            <person name="Dyer P.S."/>
            <person name="Grigoriev I.V."/>
        </authorList>
    </citation>
    <scope>NUCLEOTIDE SEQUENCE [LARGE SCALE GENOMIC DNA]</scope>
    <source>
        <strain evidence="9">CBS 593.65</strain>
    </source>
</reference>
<dbReference type="RefSeq" id="XP_040697634.1">
    <property type="nucleotide sequence ID" value="XM_040848048.1"/>
</dbReference>
<evidence type="ECO:0000256" key="6">
    <source>
        <dbReference type="SAM" id="Phobius"/>
    </source>
</evidence>
<evidence type="ECO:0000313" key="8">
    <source>
        <dbReference type="EMBL" id="OJJ53828.1"/>
    </source>
</evidence>
<evidence type="ECO:0000256" key="4">
    <source>
        <dbReference type="ARBA" id="ARBA00023136"/>
    </source>
</evidence>
<dbReference type="PANTHER" id="PTHR33048:SF108">
    <property type="entry name" value="INTEGRAL MEMBRANE PROTEIN"/>
    <property type="match status" value="1"/>
</dbReference>
<evidence type="ECO:0000256" key="5">
    <source>
        <dbReference type="ARBA" id="ARBA00038359"/>
    </source>
</evidence>
<comment type="similarity">
    <text evidence="5">Belongs to the SAT4 family.</text>
</comment>
<dbReference type="GO" id="GO:0016020">
    <property type="term" value="C:membrane"/>
    <property type="evidence" value="ECO:0007669"/>
    <property type="project" value="UniProtKB-SubCell"/>
</dbReference>
<sequence>MGYCTCSIMYGFAGGADNIAYLTQDESDTSFKILYASTIIYAPLAMTVKVTLLLVLARIYSPFRGVIAVYVLLALNVLYYFIILFIKAFICDPVSAYWTEMTRPKGSGTCLDRSAVIIADSLISVISDIAIFVLPVVFTWPLQMRKKVKIKVISLLGLGGIAVGFSLYRLVLLIVDGNSPDQSILFMRVLLSGNAEGGIGLICACLPALSKYITLRRQNRRPSQRDQENAGCVKANPIFDGSSNCNNNGFAGASLQSHMETRIWRGSEGSAVDAAGTMPLQSEISRSSAGRNSPLTIRTNVVVHRESENNPEYSPS</sequence>
<dbReference type="Proteomes" id="UP000184356">
    <property type="component" value="Unassembled WGS sequence"/>
</dbReference>
<keyword evidence="2 6" id="KW-0812">Transmembrane</keyword>
<name>A0A1L9T335_9EURO</name>
<feature type="transmembrane region" description="Helical" evidence="6">
    <location>
        <begin position="195"/>
        <end position="215"/>
    </location>
</feature>
<gene>
    <name evidence="8" type="ORF">ASPSYDRAFT_503319</name>
</gene>
<feature type="transmembrane region" description="Helical" evidence="6">
    <location>
        <begin position="152"/>
        <end position="175"/>
    </location>
</feature>
<comment type="subcellular location">
    <subcellularLocation>
        <location evidence="1">Membrane</location>
        <topology evidence="1">Multi-pass membrane protein</topology>
    </subcellularLocation>
</comment>
<feature type="transmembrane region" description="Helical" evidence="6">
    <location>
        <begin position="67"/>
        <end position="90"/>
    </location>
</feature>
<dbReference type="PANTHER" id="PTHR33048">
    <property type="entry name" value="PTH11-LIKE INTEGRAL MEMBRANE PROTEIN (AFU_ORTHOLOGUE AFUA_5G11245)"/>
    <property type="match status" value="1"/>
</dbReference>
<dbReference type="VEuPathDB" id="FungiDB:ASPSYDRAFT_503319"/>
<evidence type="ECO:0000259" key="7">
    <source>
        <dbReference type="Pfam" id="PF20684"/>
    </source>
</evidence>
<dbReference type="InterPro" id="IPR049326">
    <property type="entry name" value="Rhodopsin_dom_fungi"/>
</dbReference>
<proteinExistence type="inferred from homology"/>